<organism evidence="7 8">
    <name type="scientific">Candidatus Faecenecus gallistercoris</name>
    <dbReference type="NCBI Taxonomy" id="2840793"/>
    <lineage>
        <taxon>Bacteria</taxon>
        <taxon>Bacillati</taxon>
        <taxon>Bacillota</taxon>
        <taxon>Bacillota incertae sedis</taxon>
        <taxon>Candidatus Faecenecus</taxon>
    </lineage>
</organism>
<gene>
    <name evidence="6" type="primary">mreB</name>
    <name evidence="7" type="ORF">IAC85_01500</name>
</gene>
<keyword evidence="1 6" id="KW-0963">Cytoplasm</keyword>
<dbReference type="PRINTS" id="PR01652">
    <property type="entry name" value="SHAPEPROTEIN"/>
</dbReference>
<proteinExistence type="inferred from homology"/>
<evidence type="ECO:0000256" key="3">
    <source>
        <dbReference type="ARBA" id="ARBA00022840"/>
    </source>
</evidence>
<comment type="similarity">
    <text evidence="5 6">Belongs to the FtsA/MreB family.</text>
</comment>
<dbReference type="Gene3D" id="3.30.420.40">
    <property type="match status" value="3"/>
</dbReference>
<dbReference type="CDD" id="cd10225">
    <property type="entry name" value="ASKHA_NBD_MreB-like"/>
    <property type="match status" value="1"/>
</dbReference>
<dbReference type="NCBIfam" id="TIGR00904">
    <property type="entry name" value="mreB"/>
    <property type="match status" value="1"/>
</dbReference>
<dbReference type="InterPro" id="IPR004753">
    <property type="entry name" value="MreB"/>
</dbReference>
<dbReference type="PANTHER" id="PTHR42749">
    <property type="entry name" value="CELL SHAPE-DETERMINING PROTEIN MREB"/>
    <property type="match status" value="1"/>
</dbReference>
<evidence type="ECO:0000256" key="4">
    <source>
        <dbReference type="ARBA" id="ARBA00022960"/>
    </source>
</evidence>
<evidence type="ECO:0000256" key="5">
    <source>
        <dbReference type="ARBA" id="ARBA00023458"/>
    </source>
</evidence>
<dbReference type="GO" id="GO:0005737">
    <property type="term" value="C:cytoplasm"/>
    <property type="evidence" value="ECO:0007669"/>
    <property type="project" value="UniProtKB-SubCell"/>
</dbReference>
<protein>
    <recommendedName>
        <fullName evidence="6">Cell shape-determining protein MreB</fullName>
    </recommendedName>
</protein>
<comment type="function">
    <text evidence="6">Forms membrane-associated dynamic filaments that are essential for cell shape determination. Acts by regulating cell wall synthesis and cell elongation, and thus cell shape. A feedback loop between cell geometry and MreB localization may maintain elongated cell shape by targeting cell wall growth to regions of negative cell wall curvature.</text>
</comment>
<dbReference type="HAMAP" id="MF_02207">
    <property type="entry name" value="MreB"/>
    <property type="match status" value="1"/>
</dbReference>
<feature type="binding site" evidence="6">
    <location>
        <begin position="17"/>
        <end position="19"/>
    </location>
    <ligand>
        <name>ATP</name>
        <dbReference type="ChEBI" id="CHEBI:30616"/>
    </ligand>
</feature>
<dbReference type="PANTHER" id="PTHR42749:SF4">
    <property type="entry name" value="CELL SHAPE-DETERMINING PROTEIN MBL"/>
    <property type="match status" value="1"/>
</dbReference>
<reference evidence="7" key="2">
    <citation type="journal article" date="2021" name="PeerJ">
        <title>Extensive microbial diversity within the chicken gut microbiome revealed by metagenomics and culture.</title>
        <authorList>
            <person name="Gilroy R."/>
            <person name="Ravi A."/>
            <person name="Getino M."/>
            <person name="Pursley I."/>
            <person name="Horton D.L."/>
            <person name="Alikhan N.F."/>
            <person name="Baker D."/>
            <person name="Gharbi K."/>
            <person name="Hall N."/>
            <person name="Watson M."/>
            <person name="Adriaenssens E.M."/>
            <person name="Foster-Nyarko E."/>
            <person name="Jarju S."/>
            <person name="Secka A."/>
            <person name="Antonio M."/>
            <person name="Oren A."/>
            <person name="Chaudhuri R.R."/>
            <person name="La Ragione R."/>
            <person name="Hildebrand F."/>
            <person name="Pallen M.J."/>
        </authorList>
    </citation>
    <scope>NUCLEOTIDE SEQUENCE</scope>
    <source>
        <strain evidence="7">CHK165-10780</strain>
    </source>
</reference>
<comment type="caution">
    <text evidence="7">The sequence shown here is derived from an EMBL/GenBank/DDBJ whole genome shotgun (WGS) entry which is preliminary data.</text>
</comment>
<accession>A0A9D0Z0W7</accession>
<reference evidence="7" key="1">
    <citation type="submission" date="2020-10" db="EMBL/GenBank/DDBJ databases">
        <authorList>
            <person name="Gilroy R."/>
        </authorList>
    </citation>
    <scope>NUCLEOTIDE SEQUENCE</scope>
    <source>
        <strain evidence="7">CHK165-10780</strain>
    </source>
</reference>
<evidence type="ECO:0000256" key="6">
    <source>
        <dbReference type="HAMAP-Rule" id="MF_02207"/>
    </source>
</evidence>
<dbReference type="InterPro" id="IPR056546">
    <property type="entry name" value="MreB_MamK-like"/>
</dbReference>
<evidence type="ECO:0000313" key="7">
    <source>
        <dbReference type="EMBL" id="HIQ64393.1"/>
    </source>
</evidence>
<comment type="subcellular location">
    <subcellularLocation>
        <location evidence="6">Cytoplasm</location>
    </subcellularLocation>
    <text evidence="6">Membrane-associated.</text>
</comment>
<dbReference type="AlphaFoldDB" id="A0A9D0Z0W7"/>
<dbReference type="GO" id="GO:0000902">
    <property type="term" value="P:cell morphogenesis"/>
    <property type="evidence" value="ECO:0007669"/>
    <property type="project" value="InterPro"/>
</dbReference>
<evidence type="ECO:0000256" key="2">
    <source>
        <dbReference type="ARBA" id="ARBA00022741"/>
    </source>
</evidence>
<dbReference type="SUPFAM" id="SSF53067">
    <property type="entry name" value="Actin-like ATPase domain"/>
    <property type="match status" value="2"/>
</dbReference>
<dbReference type="InterPro" id="IPR043129">
    <property type="entry name" value="ATPase_NBD"/>
</dbReference>
<dbReference type="GO" id="GO:0005524">
    <property type="term" value="F:ATP binding"/>
    <property type="evidence" value="ECO:0007669"/>
    <property type="project" value="UniProtKB-KW"/>
</dbReference>
<evidence type="ECO:0000256" key="1">
    <source>
        <dbReference type="ARBA" id="ARBA00022490"/>
    </source>
</evidence>
<dbReference type="NCBIfam" id="NF010539">
    <property type="entry name" value="PRK13927.1"/>
    <property type="match status" value="1"/>
</dbReference>
<dbReference type="Pfam" id="PF06723">
    <property type="entry name" value="MreB_Mbl"/>
    <property type="match status" value="1"/>
</dbReference>
<sequence length="331" mass="35472">MFKEVNSLKDVGIDLGTANVVVYVKGKGIVLNEPSVVAIDTDTKEILAVGKDANEMVGRTPGKITAVKPMKDGVIADFEITEAMLNKFLRKAIGKFSLRPRILICCPSNITQVERNAIKEAAIRTGARKVYLEEEPKVAAIGAGLDISKPTGNMVIDIGGGTTDIAVLSLGNIVTSESVKIAGNAFDQDIINYLKENYKILIGEVTAENIKKEMGSVIPSKEETTKEVKGRDIVSGLPKTVTVKENDVVEALKPDVLKLVQATKRVLEKTQPELSADIIDKGVILTGGGSLLNGLIDLFSKELKVPVFVAEHPLTCVADGAGMMLNHLELL</sequence>
<feature type="binding site" evidence="6">
    <location>
        <begin position="208"/>
        <end position="211"/>
    </location>
    <ligand>
        <name>ATP</name>
        <dbReference type="ChEBI" id="CHEBI:30616"/>
    </ligand>
</feature>
<evidence type="ECO:0000313" key="8">
    <source>
        <dbReference type="Proteomes" id="UP000886725"/>
    </source>
</evidence>
<keyword evidence="2 6" id="KW-0547">Nucleotide-binding</keyword>
<name>A0A9D0Z0W7_9FIRM</name>
<keyword evidence="4 6" id="KW-0133">Cell shape</keyword>
<dbReference type="Proteomes" id="UP000886725">
    <property type="component" value="Unassembled WGS sequence"/>
</dbReference>
<dbReference type="GO" id="GO:0008360">
    <property type="term" value="P:regulation of cell shape"/>
    <property type="evidence" value="ECO:0007669"/>
    <property type="project" value="UniProtKB-UniRule"/>
</dbReference>
<feature type="binding site" evidence="6">
    <location>
        <begin position="160"/>
        <end position="162"/>
    </location>
    <ligand>
        <name>ATP</name>
        <dbReference type="ChEBI" id="CHEBI:30616"/>
    </ligand>
</feature>
<feature type="binding site" evidence="6">
    <location>
        <begin position="288"/>
        <end position="291"/>
    </location>
    <ligand>
        <name>ATP</name>
        <dbReference type="ChEBI" id="CHEBI:30616"/>
    </ligand>
</feature>
<keyword evidence="3 6" id="KW-0067">ATP-binding</keyword>
<comment type="subunit">
    <text evidence="6">Forms polymers.</text>
</comment>
<dbReference type="EMBL" id="DVFU01000031">
    <property type="protein sequence ID" value="HIQ64393.1"/>
    <property type="molecule type" value="Genomic_DNA"/>
</dbReference>